<dbReference type="GO" id="GO:0043190">
    <property type="term" value="C:ATP-binding cassette (ABC) transporter complex"/>
    <property type="evidence" value="ECO:0007669"/>
    <property type="project" value="InterPro"/>
</dbReference>
<dbReference type="SUPFAM" id="SSF161098">
    <property type="entry name" value="MetI-like"/>
    <property type="match status" value="1"/>
</dbReference>
<gene>
    <name evidence="11" type="ORF">GF339_13310</name>
</gene>
<sequence length="337" mass="38029">MKLSTNLQRFHNKTTHYLWIGLFFLIIIGVAATLYFATQQIDYVWRWYRVPTYFVYYEDVEVMAEIEGDVDTITTTDEKATIVVKGLDDEEEAYSVPSTEDIRVSEGDMIYPGDVLATYGEWRPGILLQGLWITLKVSVYAIVLGIIIGLFGGLARISSNPAAKWLAITYVEFIRGSPLLVQIFIWYFVLGTLINTLMANRGLDQIPALWYGTAALAFFAGAYVTEIVRAGIQSIHRGQFEASRSLGMSYTQAMRHVILPQAMRRILPPLAGQFISLIKDSSLLGIIAVRELTKATREVITASLQPFELFFTCALLYLVITFTLSMLVQYLERRLAS</sequence>
<dbReference type="InterPro" id="IPR010065">
    <property type="entry name" value="AA_ABC_transptr_permease_3TM"/>
</dbReference>
<feature type="transmembrane region" description="Helical" evidence="9">
    <location>
        <begin position="309"/>
        <end position="331"/>
    </location>
</feature>
<keyword evidence="6" id="KW-0029">Amino-acid transport</keyword>
<protein>
    <submittedName>
        <fullName evidence="11">ABC transporter permease subunit</fullName>
    </submittedName>
</protein>
<accession>A0A9D5JWH6</accession>
<comment type="similarity">
    <text evidence="2">Belongs to the binding-protein-dependent transport system permease family. HisMQ subfamily.</text>
</comment>
<dbReference type="InterPro" id="IPR000515">
    <property type="entry name" value="MetI-like"/>
</dbReference>
<evidence type="ECO:0000256" key="9">
    <source>
        <dbReference type="RuleBase" id="RU363032"/>
    </source>
</evidence>
<dbReference type="PROSITE" id="PS50928">
    <property type="entry name" value="ABC_TM1"/>
    <property type="match status" value="1"/>
</dbReference>
<reference evidence="11" key="1">
    <citation type="submission" date="2019-11" db="EMBL/GenBank/DDBJ databases">
        <title>Microbial mats filling the niche in hypersaline microbial mats.</title>
        <authorList>
            <person name="Wong H.L."/>
            <person name="Macleod F.I."/>
            <person name="White R.A. III"/>
            <person name="Burns B.P."/>
        </authorList>
    </citation>
    <scope>NUCLEOTIDE SEQUENCE</scope>
    <source>
        <strain evidence="11">Rbin_158</strain>
    </source>
</reference>
<dbReference type="PANTHER" id="PTHR30614">
    <property type="entry name" value="MEMBRANE COMPONENT OF AMINO ACID ABC TRANSPORTER"/>
    <property type="match status" value="1"/>
</dbReference>
<dbReference type="Gene3D" id="2.40.50.100">
    <property type="match status" value="1"/>
</dbReference>
<dbReference type="PANTHER" id="PTHR30614:SF20">
    <property type="entry name" value="GLUTAMINE TRANSPORT SYSTEM PERMEASE PROTEIN GLNP"/>
    <property type="match status" value="1"/>
</dbReference>
<feature type="transmembrane region" description="Helical" evidence="9">
    <location>
        <begin position="209"/>
        <end position="228"/>
    </location>
</feature>
<evidence type="ECO:0000259" key="10">
    <source>
        <dbReference type="PROSITE" id="PS50928"/>
    </source>
</evidence>
<organism evidence="11 12">
    <name type="scientific">candidate division KSB3 bacterium</name>
    <dbReference type="NCBI Taxonomy" id="2044937"/>
    <lineage>
        <taxon>Bacteria</taxon>
        <taxon>candidate division KSB3</taxon>
    </lineage>
</organism>
<feature type="transmembrane region" description="Helical" evidence="9">
    <location>
        <begin position="137"/>
        <end position="155"/>
    </location>
</feature>
<keyword evidence="8 9" id="KW-0472">Membrane</keyword>
<dbReference type="NCBIfam" id="TIGR01726">
    <property type="entry name" value="HEQRo_perm_3TM"/>
    <property type="match status" value="1"/>
</dbReference>
<keyword evidence="4" id="KW-1003">Cell membrane</keyword>
<keyword evidence="3 9" id="KW-0813">Transport</keyword>
<dbReference type="CDD" id="cd06261">
    <property type="entry name" value="TM_PBP2"/>
    <property type="match status" value="1"/>
</dbReference>
<dbReference type="FunFam" id="1.10.3720.10:FF:000033">
    <property type="entry name" value="Polar amino acid ABC transporter permease"/>
    <property type="match status" value="1"/>
</dbReference>
<evidence type="ECO:0000313" key="12">
    <source>
        <dbReference type="Proteomes" id="UP000649604"/>
    </source>
</evidence>
<dbReference type="AlphaFoldDB" id="A0A9D5JWH6"/>
<evidence type="ECO:0000256" key="3">
    <source>
        <dbReference type="ARBA" id="ARBA00022448"/>
    </source>
</evidence>
<dbReference type="InterPro" id="IPR035906">
    <property type="entry name" value="MetI-like_sf"/>
</dbReference>
<comment type="subcellular location">
    <subcellularLocation>
        <location evidence="1 9">Cell membrane</location>
        <topology evidence="1 9">Multi-pass membrane protein</topology>
    </subcellularLocation>
</comment>
<proteinExistence type="inferred from homology"/>
<feature type="transmembrane region" description="Helical" evidence="9">
    <location>
        <begin position="16"/>
        <end position="37"/>
    </location>
</feature>
<dbReference type="InterPro" id="IPR043429">
    <property type="entry name" value="ArtM/GltK/GlnP/TcyL/YhdX-like"/>
</dbReference>
<keyword evidence="7 9" id="KW-1133">Transmembrane helix</keyword>
<dbReference type="GO" id="GO:0022857">
    <property type="term" value="F:transmembrane transporter activity"/>
    <property type="evidence" value="ECO:0007669"/>
    <property type="project" value="InterPro"/>
</dbReference>
<dbReference type="EMBL" id="WJJP01000431">
    <property type="protein sequence ID" value="MBD3325562.1"/>
    <property type="molecule type" value="Genomic_DNA"/>
</dbReference>
<evidence type="ECO:0000256" key="8">
    <source>
        <dbReference type="ARBA" id="ARBA00023136"/>
    </source>
</evidence>
<dbReference type="Pfam" id="PF00528">
    <property type="entry name" value="BPD_transp_1"/>
    <property type="match status" value="1"/>
</dbReference>
<feature type="domain" description="ABC transmembrane type-1" evidence="10">
    <location>
        <begin position="131"/>
        <end position="328"/>
    </location>
</feature>
<evidence type="ECO:0000256" key="1">
    <source>
        <dbReference type="ARBA" id="ARBA00004651"/>
    </source>
</evidence>
<dbReference type="Proteomes" id="UP000649604">
    <property type="component" value="Unassembled WGS sequence"/>
</dbReference>
<comment type="caution">
    <text evidence="11">The sequence shown here is derived from an EMBL/GenBank/DDBJ whole genome shotgun (WGS) entry which is preliminary data.</text>
</comment>
<evidence type="ECO:0000256" key="7">
    <source>
        <dbReference type="ARBA" id="ARBA00022989"/>
    </source>
</evidence>
<dbReference type="GO" id="GO:0006865">
    <property type="term" value="P:amino acid transport"/>
    <property type="evidence" value="ECO:0007669"/>
    <property type="project" value="UniProtKB-KW"/>
</dbReference>
<evidence type="ECO:0000256" key="5">
    <source>
        <dbReference type="ARBA" id="ARBA00022692"/>
    </source>
</evidence>
<evidence type="ECO:0000256" key="4">
    <source>
        <dbReference type="ARBA" id="ARBA00022475"/>
    </source>
</evidence>
<dbReference type="Gene3D" id="1.10.3720.10">
    <property type="entry name" value="MetI-like"/>
    <property type="match status" value="1"/>
</dbReference>
<keyword evidence="5 9" id="KW-0812">Transmembrane</keyword>
<evidence type="ECO:0000256" key="6">
    <source>
        <dbReference type="ARBA" id="ARBA00022970"/>
    </source>
</evidence>
<evidence type="ECO:0000256" key="2">
    <source>
        <dbReference type="ARBA" id="ARBA00010072"/>
    </source>
</evidence>
<name>A0A9D5JWH6_9BACT</name>
<evidence type="ECO:0000313" key="11">
    <source>
        <dbReference type="EMBL" id="MBD3325562.1"/>
    </source>
</evidence>